<dbReference type="Pfam" id="PF07475">
    <property type="entry name" value="Hpr_kinase_C"/>
    <property type="match status" value="1"/>
</dbReference>
<dbReference type="RefSeq" id="WP_380248556.1">
    <property type="nucleotide sequence ID" value="NZ_JBHUII010000001.1"/>
</dbReference>
<dbReference type="EMBL" id="JBHUII010000001">
    <property type="protein sequence ID" value="MFD2204706.1"/>
    <property type="molecule type" value="Genomic_DNA"/>
</dbReference>
<dbReference type="Proteomes" id="UP001597294">
    <property type="component" value="Unassembled WGS sequence"/>
</dbReference>
<dbReference type="GO" id="GO:0016301">
    <property type="term" value="F:kinase activity"/>
    <property type="evidence" value="ECO:0007669"/>
    <property type="project" value="UniProtKB-KW"/>
</dbReference>
<proteinExistence type="predicted"/>
<dbReference type="InterPro" id="IPR027417">
    <property type="entry name" value="P-loop_NTPase"/>
</dbReference>
<feature type="domain" description="HPr kinase/phosphorylase C-terminal" evidence="1">
    <location>
        <begin position="24"/>
        <end position="127"/>
    </location>
</feature>
<protein>
    <submittedName>
        <fullName evidence="2">HPr kinase/phosphorylase</fullName>
    </submittedName>
</protein>
<keyword evidence="2" id="KW-0418">Kinase</keyword>
<organism evidence="2 3">
    <name type="scientific">Kiloniella antarctica</name>
    <dbReference type="NCBI Taxonomy" id="1550907"/>
    <lineage>
        <taxon>Bacteria</taxon>
        <taxon>Pseudomonadati</taxon>
        <taxon>Pseudomonadota</taxon>
        <taxon>Alphaproteobacteria</taxon>
        <taxon>Rhodospirillales</taxon>
        <taxon>Kiloniellaceae</taxon>
        <taxon>Kiloniella</taxon>
    </lineage>
</organism>
<dbReference type="InterPro" id="IPR011104">
    <property type="entry name" value="Hpr_kin/Pase_C"/>
</dbReference>
<keyword evidence="3" id="KW-1185">Reference proteome</keyword>
<name>A0ABW5BIW2_9PROT</name>
<keyword evidence="2" id="KW-0808">Transferase</keyword>
<accession>A0ABW5BIW2</accession>
<dbReference type="Gene3D" id="3.40.50.300">
    <property type="entry name" value="P-loop containing nucleotide triphosphate hydrolases"/>
    <property type="match status" value="1"/>
</dbReference>
<evidence type="ECO:0000313" key="2">
    <source>
        <dbReference type="EMBL" id="MFD2204706.1"/>
    </source>
</evidence>
<evidence type="ECO:0000259" key="1">
    <source>
        <dbReference type="Pfam" id="PF07475"/>
    </source>
</evidence>
<reference evidence="3" key="1">
    <citation type="journal article" date="2019" name="Int. J. Syst. Evol. Microbiol.">
        <title>The Global Catalogue of Microorganisms (GCM) 10K type strain sequencing project: providing services to taxonomists for standard genome sequencing and annotation.</title>
        <authorList>
            <consortium name="The Broad Institute Genomics Platform"/>
            <consortium name="The Broad Institute Genome Sequencing Center for Infectious Disease"/>
            <person name="Wu L."/>
            <person name="Ma J."/>
        </authorList>
    </citation>
    <scope>NUCLEOTIDE SEQUENCE [LARGE SCALE GENOMIC DNA]</scope>
    <source>
        <strain evidence="3">CGMCC 4.7192</strain>
    </source>
</reference>
<dbReference type="CDD" id="cd01918">
    <property type="entry name" value="HprK_C"/>
    <property type="match status" value="1"/>
</dbReference>
<dbReference type="SUPFAM" id="SSF53795">
    <property type="entry name" value="PEP carboxykinase-like"/>
    <property type="match status" value="1"/>
</dbReference>
<sequence length="150" mass="16214">MTNSTLMHCTSIAFQKDGWLTVALLRGSSGSGKSDLALRAIDMGCAELVSDDQTLLTRHDQEILASPPPTIAGTLEVRGLGLVTFPCCSDVPVGLIVDLVPRDQIDRLPIPEFEEILGLSVPKLKLHSFDHSTLAKLLLAITRPESDIVR</sequence>
<evidence type="ECO:0000313" key="3">
    <source>
        <dbReference type="Proteomes" id="UP001597294"/>
    </source>
</evidence>
<comment type="caution">
    <text evidence="2">The sequence shown here is derived from an EMBL/GenBank/DDBJ whole genome shotgun (WGS) entry which is preliminary data.</text>
</comment>
<gene>
    <name evidence="2" type="ORF">ACFSKO_03755</name>
</gene>